<sequence length="114" mass="12552">MARRAEERSSRDVAVQHDGDAEQAHDDEDACAKSSSQRRARERLAPKVHAQLAAGGPGRASNSFANPCEQLVTWSCEQKPRESIHAFHSTCMFVHRDLGVGGRGSRQRKGESHC</sequence>
<evidence type="ECO:0000313" key="2">
    <source>
        <dbReference type="EMBL" id="CAK0837447.1"/>
    </source>
</evidence>
<protein>
    <submittedName>
        <fullName evidence="2">Uncharacterized protein</fullName>
    </submittedName>
</protein>
<evidence type="ECO:0000256" key="1">
    <source>
        <dbReference type="SAM" id="MobiDB-lite"/>
    </source>
</evidence>
<evidence type="ECO:0000313" key="3">
    <source>
        <dbReference type="Proteomes" id="UP001189429"/>
    </source>
</evidence>
<proteinExistence type="predicted"/>
<feature type="region of interest" description="Disordered" evidence="1">
    <location>
        <begin position="1"/>
        <end position="62"/>
    </location>
</feature>
<dbReference type="EMBL" id="CAUYUJ010014155">
    <property type="protein sequence ID" value="CAK0837447.1"/>
    <property type="molecule type" value="Genomic_DNA"/>
</dbReference>
<keyword evidence="3" id="KW-1185">Reference proteome</keyword>
<feature type="compositionally biased region" description="Basic and acidic residues" evidence="1">
    <location>
        <begin position="1"/>
        <end position="24"/>
    </location>
</feature>
<comment type="caution">
    <text evidence="2">The sequence shown here is derived from an EMBL/GenBank/DDBJ whole genome shotgun (WGS) entry which is preliminary data.</text>
</comment>
<reference evidence="2" key="1">
    <citation type="submission" date="2023-10" db="EMBL/GenBank/DDBJ databases">
        <authorList>
            <person name="Chen Y."/>
            <person name="Shah S."/>
            <person name="Dougan E. K."/>
            <person name="Thang M."/>
            <person name="Chan C."/>
        </authorList>
    </citation>
    <scope>NUCLEOTIDE SEQUENCE [LARGE SCALE GENOMIC DNA]</scope>
</reference>
<accession>A0ABN9SYQ6</accession>
<gene>
    <name evidence="2" type="ORF">PCOR1329_LOCUS33645</name>
</gene>
<organism evidence="2 3">
    <name type="scientific">Prorocentrum cordatum</name>
    <dbReference type="NCBI Taxonomy" id="2364126"/>
    <lineage>
        <taxon>Eukaryota</taxon>
        <taxon>Sar</taxon>
        <taxon>Alveolata</taxon>
        <taxon>Dinophyceae</taxon>
        <taxon>Prorocentrales</taxon>
        <taxon>Prorocentraceae</taxon>
        <taxon>Prorocentrum</taxon>
    </lineage>
</organism>
<dbReference type="Proteomes" id="UP001189429">
    <property type="component" value="Unassembled WGS sequence"/>
</dbReference>
<name>A0ABN9SYQ6_9DINO</name>